<gene>
    <name evidence="1" type="ORF">SK571_36855</name>
</gene>
<dbReference type="EMBL" id="JAXAVV010000025">
    <property type="protein sequence ID" value="MDX8054973.1"/>
    <property type="molecule type" value="Genomic_DNA"/>
</dbReference>
<name>A0ABU4U3Q4_9PSEU</name>
<keyword evidence="2" id="KW-1185">Reference proteome</keyword>
<reference evidence="1 2" key="1">
    <citation type="submission" date="2023-11" db="EMBL/GenBank/DDBJ databases">
        <title>Lentzea sokolovensis, sp. nov., Lentzea kristufkii, sp. nov., and Lentzea miocenensis, sp. nov., rare actinobacteria from Sokolov Coal Basin, Miocene lacustrine sediment, Czech Republic.</title>
        <authorList>
            <person name="Lara A."/>
            <person name="Kotroba L."/>
            <person name="Nouioui I."/>
            <person name="Neumann-Schaal M."/>
            <person name="Mast Y."/>
            <person name="Chronakova A."/>
        </authorList>
    </citation>
    <scope>NUCLEOTIDE SEQUENCE [LARGE SCALE GENOMIC DNA]</scope>
    <source>
        <strain evidence="1 2">BCCO 10_0798</strain>
    </source>
</reference>
<protein>
    <submittedName>
        <fullName evidence="1">Uncharacterized protein</fullName>
    </submittedName>
</protein>
<dbReference type="RefSeq" id="WP_319988737.1">
    <property type="nucleotide sequence ID" value="NZ_JAXAVV010000025.1"/>
</dbReference>
<dbReference type="Proteomes" id="UP001271792">
    <property type="component" value="Unassembled WGS sequence"/>
</dbReference>
<comment type="caution">
    <text evidence="1">The sequence shown here is derived from an EMBL/GenBank/DDBJ whole genome shotgun (WGS) entry which is preliminary data.</text>
</comment>
<proteinExistence type="predicted"/>
<dbReference type="Gene3D" id="1.25.10.10">
    <property type="entry name" value="Leucine-rich Repeat Variant"/>
    <property type="match status" value="1"/>
</dbReference>
<reference evidence="1 2" key="2">
    <citation type="submission" date="2023-11" db="EMBL/GenBank/DDBJ databases">
        <authorList>
            <person name="Lara A.C."/>
            <person name="Chronakova A."/>
        </authorList>
    </citation>
    <scope>NUCLEOTIDE SEQUENCE [LARGE SCALE GENOMIC DNA]</scope>
    <source>
        <strain evidence="1 2">BCCO 10_0798</strain>
    </source>
</reference>
<dbReference type="InterPro" id="IPR011989">
    <property type="entry name" value="ARM-like"/>
</dbReference>
<evidence type="ECO:0000313" key="1">
    <source>
        <dbReference type="EMBL" id="MDX8054973.1"/>
    </source>
</evidence>
<organism evidence="1 2">
    <name type="scientific">Lentzea kristufekii</name>
    <dbReference type="NCBI Taxonomy" id="3095430"/>
    <lineage>
        <taxon>Bacteria</taxon>
        <taxon>Bacillati</taxon>
        <taxon>Actinomycetota</taxon>
        <taxon>Actinomycetes</taxon>
        <taxon>Pseudonocardiales</taxon>
        <taxon>Pseudonocardiaceae</taxon>
        <taxon>Lentzea</taxon>
    </lineage>
</organism>
<accession>A0ABU4U3Q4</accession>
<evidence type="ECO:0000313" key="2">
    <source>
        <dbReference type="Proteomes" id="UP001271792"/>
    </source>
</evidence>
<sequence length="51" mass="5586">MRRAVAQHRNLPESSLIALLDDTDDWTVHHAAGSPALPVEQMELLLLLAGL</sequence>